<name>A0A072NSG2_SCHAZ</name>
<reference evidence="1 2" key="1">
    <citation type="submission" date="2014-04" db="EMBL/GenBank/DDBJ databases">
        <title>Draft genome sequence of Bacillus azotoformans MEV2011, a (co-) denitrifying strain unable to grow in the presence of oxygen.</title>
        <authorList>
            <person name="Nielsen M."/>
            <person name="Schreiber L."/>
            <person name="Finster K."/>
            <person name="Schramm A."/>
        </authorList>
    </citation>
    <scope>NUCLEOTIDE SEQUENCE [LARGE SCALE GENOMIC DNA]</scope>
    <source>
        <strain evidence="1 2">MEV2011</strain>
    </source>
</reference>
<dbReference type="AlphaFoldDB" id="A0A072NSG2"/>
<proteinExistence type="predicted"/>
<dbReference type="Proteomes" id="UP000027936">
    <property type="component" value="Unassembled WGS sequence"/>
</dbReference>
<sequence>MSIPVVVALKGPEKVKEYISLQEQSSNFFKQKEALIEEFKYTKQIANKNSFYLLGEDEFNIQVYLDIITLHNETKKIKKQSSDINLKIRELLKKEEEVNESTN</sequence>
<dbReference type="PATRIC" id="fig|1348973.3.peg.163"/>
<dbReference type="EMBL" id="JJRY01000001">
    <property type="protein sequence ID" value="KEF40152.1"/>
    <property type="molecule type" value="Genomic_DNA"/>
</dbReference>
<gene>
    <name evidence="1" type="ORF">M670_00168</name>
</gene>
<accession>A0A072NSG2</accession>
<evidence type="ECO:0000313" key="1">
    <source>
        <dbReference type="EMBL" id="KEF40152.1"/>
    </source>
</evidence>
<evidence type="ECO:0000313" key="2">
    <source>
        <dbReference type="Proteomes" id="UP000027936"/>
    </source>
</evidence>
<protein>
    <submittedName>
        <fullName evidence="1">Uncharacterized protein</fullName>
    </submittedName>
</protein>
<comment type="caution">
    <text evidence="1">The sequence shown here is derived from an EMBL/GenBank/DDBJ whole genome shotgun (WGS) entry which is preliminary data.</text>
</comment>
<organism evidence="1 2">
    <name type="scientific">Schinkia azotoformans MEV2011</name>
    <dbReference type="NCBI Taxonomy" id="1348973"/>
    <lineage>
        <taxon>Bacteria</taxon>
        <taxon>Bacillati</taxon>
        <taxon>Bacillota</taxon>
        <taxon>Bacilli</taxon>
        <taxon>Bacillales</taxon>
        <taxon>Bacillaceae</taxon>
        <taxon>Calidifontibacillus/Schinkia group</taxon>
        <taxon>Schinkia</taxon>
    </lineage>
</organism>
<dbReference type="RefSeq" id="WP_035192490.1">
    <property type="nucleotide sequence ID" value="NZ_JJRY01000001.1"/>
</dbReference>